<evidence type="ECO:0000313" key="2">
    <source>
        <dbReference type="Proteomes" id="UP000324800"/>
    </source>
</evidence>
<name>A0A5J4ULQ7_9EUKA</name>
<dbReference type="AlphaFoldDB" id="A0A5J4ULQ7"/>
<protein>
    <submittedName>
        <fullName evidence="1">Uncharacterized protein</fullName>
    </submittedName>
</protein>
<accession>A0A5J4ULQ7</accession>
<evidence type="ECO:0000313" key="1">
    <source>
        <dbReference type="EMBL" id="KAA6371213.1"/>
    </source>
</evidence>
<gene>
    <name evidence="1" type="ORF">EZS28_033259</name>
</gene>
<dbReference type="EMBL" id="SNRW01014673">
    <property type="protein sequence ID" value="KAA6371213.1"/>
    <property type="molecule type" value="Genomic_DNA"/>
</dbReference>
<sequence>MIRALMDMMEQGNLLKTLPSPVTRPGYNNQMLKSLQALSQTKRAHAASVDTFLTGMVSFTGELDYELKKLTAQQVIDLIRRELEIILQEWAKDFARKPKPETQLTAFFTTFKSVIALEPESVHTTQFLLQLNSSTVKVRIIAEIIPLPMLRTTNAIYDLVNQVPGYSTTESDLINDEPTVNTNKRTTITNEYKCKGLQNSNQQVVQAERAATQPVERSRQNETVTRSMNTLLIPQYQHICYNKLLEYHCYFTQEKENSNRDRAKDEFHQHIQQRMNLKRMIFWMKQSLKQQCYIYYRTQVIQKQQEILAILKTISPGNLRGHKEKVPERKQPKLQQYGGLMDVVEKFHEIMKSIIEQEKMVAKIMHRDNTKNIRIKTVQFSSIHLRTIAQLQYSDKKTQISQRYNGISLIGTCAKAQFPFFFDLSWGALLVLITTSHFGNQGVYILYSTTSPLLSGCHQLFEVILQ</sequence>
<dbReference type="Proteomes" id="UP000324800">
    <property type="component" value="Unassembled WGS sequence"/>
</dbReference>
<organism evidence="1 2">
    <name type="scientific">Streblomastix strix</name>
    <dbReference type="NCBI Taxonomy" id="222440"/>
    <lineage>
        <taxon>Eukaryota</taxon>
        <taxon>Metamonada</taxon>
        <taxon>Preaxostyla</taxon>
        <taxon>Oxymonadida</taxon>
        <taxon>Streblomastigidae</taxon>
        <taxon>Streblomastix</taxon>
    </lineage>
</organism>
<reference evidence="1 2" key="1">
    <citation type="submission" date="2019-03" db="EMBL/GenBank/DDBJ databases">
        <title>Single cell metagenomics reveals metabolic interactions within the superorganism composed of flagellate Streblomastix strix and complex community of Bacteroidetes bacteria on its surface.</title>
        <authorList>
            <person name="Treitli S.C."/>
            <person name="Kolisko M."/>
            <person name="Husnik F."/>
            <person name="Keeling P."/>
            <person name="Hampl V."/>
        </authorList>
    </citation>
    <scope>NUCLEOTIDE SEQUENCE [LARGE SCALE GENOMIC DNA]</scope>
    <source>
        <strain evidence="1">ST1C</strain>
    </source>
</reference>
<comment type="caution">
    <text evidence="1">The sequence shown here is derived from an EMBL/GenBank/DDBJ whole genome shotgun (WGS) entry which is preliminary data.</text>
</comment>
<feature type="non-terminal residue" evidence="1">
    <location>
        <position position="466"/>
    </location>
</feature>
<proteinExistence type="predicted"/>